<comment type="caution">
    <text evidence="2">The sequence shown here is derived from an EMBL/GenBank/DDBJ whole genome shotgun (WGS) entry which is preliminary data.</text>
</comment>
<organism evidence="2 3">
    <name type="scientific">Priestia veravalensis</name>
    <dbReference type="NCBI Taxonomy" id="1414648"/>
    <lineage>
        <taxon>Bacteria</taxon>
        <taxon>Bacillati</taxon>
        <taxon>Bacillota</taxon>
        <taxon>Bacilli</taxon>
        <taxon>Bacillales</taxon>
        <taxon>Bacillaceae</taxon>
        <taxon>Priestia</taxon>
    </lineage>
</organism>
<dbReference type="Proteomes" id="UP000053681">
    <property type="component" value="Unassembled WGS sequence"/>
</dbReference>
<reference evidence="2 3" key="1">
    <citation type="submission" date="2015-11" db="EMBL/GenBank/DDBJ databases">
        <title>Bacillus caseinolyticus sp nov.</title>
        <authorList>
            <person name="Dastager S.G."/>
            <person name="Mawlankar R."/>
        </authorList>
    </citation>
    <scope>NUCLEOTIDE SEQUENCE [LARGE SCALE GENOMIC DNA]</scope>
    <source>
        <strain evidence="2 3">SGD-V-76</strain>
    </source>
</reference>
<evidence type="ECO:0000313" key="2">
    <source>
        <dbReference type="EMBL" id="KSU88362.1"/>
    </source>
</evidence>
<name>A0A0V8JN05_9BACI</name>
<dbReference type="Pfam" id="PF17370">
    <property type="entry name" value="DUF5392"/>
    <property type="match status" value="1"/>
</dbReference>
<keyword evidence="3" id="KW-1185">Reference proteome</keyword>
<dbReference type="AlphaFoldDB" id="A0A0V8JN05"/>
<evidence type="ECO:0000256" key="1">
    <source>
        <dbReference type="SAM" id="Phobius"/>
    </source>
</evidence>
<gene>
    <name evidence="2" type="ORF">AS180_07955</name>
</gene>
<dbReference type="GeneID" id="93682965"/>
<dbReference type="InterPro" id="IPR020205">
    <property type="entry name" value="Uncharacterised_YwnF_TM"/>
</dbReference>
<dbReference type="RefSeq" id="WP_025909898.1">
    <property type="nucleotide sequence ID" value="NZ_KQ758640.1"/>
</dbReference>
<evidence type="ECO:0000313" key="3">
    <source>
        <dbReference type="Proteomes" id="UP000053681"/>
    </source>
</evidence>
<keyword evidence="1" id="KW-1133">Transmembrane helix</keyword>
<keyword evidence="1" id="KW-0472">Membrane</keyword>
<keyword evidence="1" id="KW-0812">Transmembrane</keyword>
<accession>A0A0V8JN05</accession>
<dbReference type="EMBL" id="LNQP01000024">
    <property type="protein sequence ID" value="KSU88362.1"/>
    <property type="molecule type" value="Genomic_DNA"/>
</dbReference>
<sequence>MKLLSLQMSAYIQKEVEQLQEKLSPFTKKVSRYMFWSLPLIAVSVFNLGFMLFTDPVTREALPMLGIYALIGAIGMALSRETKLKRKEMRKVGAEYAIERIQKSEVVSSYRKEEYIERIKAQPLAMMAHFIQFLSEEENRMKRANM</sequence>
<feature type="transmembrane region" description="Helical" evidence="1">
    <location>
        <begin position="33"/>
        <end position="54"/>
    </location>
</feature>
<proteinExistence type="predicted"/>
<feature type="transmembrane region" description="Helical" evidence="1">
    <location>
        <begin position="60"/>
        <end position="79"/>
    </location>
</feature>
<protein>
    <submittedName>
        <fullName evidence="2">Uncharacterized protein</fullName>
    </submittedName>
</protein>